<proteinExistence type="predicted"/>
<dbReference type="RefSeq" id="WP_340541361.1">
    <property type="nucleotide sequence ID" value="NZ_JBBLXS010000075.1"/>
</dbReference>
<accession>A0ABU8YKA1</accession>
<evidence type="ECO:0000313" key="1">
    <source>
        <dbReference type="EMBL" id="MEK0184811.1"/>
    </source>
</evidence>
<comment type="caution">
    <text evidence="1">The sequence shown here is derived from an EMBL/GenBank/DDBJ whole genome shotgun (WGS) entry which is preliminary data.</text>
</comment>
<dbReference type="Proteomes" id="UP001384579">
    <property type="component" value="Unassembled WGS sequence"/>
</dbReference>
<dbReference type="EMBL" id="JBBLXS010000075">
    <property type="protein sequence ID" value="MEK0184811.1"/>
    <property type="molecule type" value="Genomic_DNA"/>
</dbReference>
<reference evidence="1 2" key="1">
    <citation type="journal article" date="2020" name="Harmful Algae">
        <title>Molecular and morphological characterization of a novel dihydroanatoxin-a producing Microcoleus species (cyanobacteria) from the Russian River, California, USA.</title>
        <authorList>
            <person name="Conklin K.Y."/>
            <person name="Stancheva R."/>
            <person name="Otten T.G."/>
            <person name="Fadness R."/>
            <person name="Boyer G.L."/>
            <person name="Read B."/>
            <person name="Zhang X."/>
            <person name="Sheath R.G."/>
        </authorList>
    </citation>
    <scope>NUCLEOTIDE SEQUENCE [LARGE SCALE GENOMIC DNA]</scope>
    <source>
        <strain evidence="1 2">PTRS2</strain>
    </source>
</reference>
<gene>
    <name evidence="1" type="ORF">WMG39_08060</name>
</gene>
<evidence type="ECO:0000313" key="2">
    <source>
        <dbReference type="Proteomes" id="UP001384579"/>
    </source>
</evidence>
<name>A0ABU8YKA1_9CYAN</name>
<protein>
    <submittedName>
        <fullName evidence="1">Uncharacterized protein</fullName>
    </submittedName>
</protein>
<organism evidence="1 2">
    <name type="scientific">Microcoleus anatoxicus PTRS2</name>
    <dbReference type="NCBI Taxonomy" id="2705321"/>
    <lineage>
        <taxon>Bacteria</taxon>
        <taxon>Bacillati</taxon>
        <taxon>Cyanobacteriota</taxon>
        <taxon>Cyanophyceae</taxon>
        <taxon>Oscillatoriophycideae</taxon>
        <taxon>Oscillatoriales</taxon>
        <taxon>Microcoleaceae</taxon>
        <taxon>Microcoleus</taxon>
        <taxon>Microcoleus anatoxicus</taxon>
    </lineage>
</organism>
<sequence length="146" mass="17053">MIKITYTQEHHQNSRQTSGRYFYVCTHSLKEFEWSGEWYLPEGATFSVYRSEYHHYPLSIEFWICAVSEEFAENRISIYPSGNVASVAGKFQVIAESDSKTYAPRLMQWWNKGDGSIEYAKLCVKYLKPRIKEIPAEELAKLNPQP</sequence>
<keyword evidence="2" id="KW-1185">Reference proteome</keyword>